<dbReference type="AlphaFoldDB" id="F8FI48"/>
<evidence type="ECO:0000256" key="1">
    <source>
        <dbReference type="ARBA" id="ARBA00022679"/>
    </source>
</evidence>
<keyword evidence="1 4" id="KW-0808">Transferase</keyword>
<protein>
    <submittedName>
        <fullName evidence="4">GCN5-related N-acetyltransferase</fullName>
    </submittedName>
</protein>
<gene>
    <name evidence="4" type="ordered locus">KNP414_05427</name>
</gene>
<dbReference type="CDD" id="cd04301">
    <property type="entry name" value="NAT_SF"/>
    <property type="match status" value="1"/>
</dbReference>
<proteinExistence type="predicted"/>
<dbReference type="PROSITE" id="PS51186">
    <property type="entry name" value="GNAT"/>
    <property type="match status" value="1"/>
</dbReference>
<dbReference type="EMBL" id="CP002869">
    <property type="protein sequence ID" value="AEI43951.1"/>
    <property type="molecule type" value="Genomic_DNA"/>
</dbReference>
<reference evidence="4 5" key="2">
    <citation type="journal article" date="2013" name="Genome Announc.">
        <title>Genome Sequence of Growth-Improving Paenibacillus mucilaginosus Strain KNP414.</title>
        <authorList>
            <person name="Lu J.J."/>
            <person name="Wang J.F."/>
            <person name="Hu X.F."/>
        </authorList>
    </citation>
    <scope>NUCLEOTIDE SEQUENCE [LARGE SCALE GENOMIC DNA]</scope>
    <source>
        <strain evidence="4 5">KNP414</strain>
    </source>
</reference>
<evidence type="ECO:0000313" key="5">
    <source>
        <dbReference type="Proteomes" id="UP000006620"/>
    </source>
</evidence>
<dbReference type="Pfam" id="PF00583">
    <property type="entry name" value="Acetyltransf_1"/>
    <property type="match status" value="1"/>
</dbReference>
<organism evidence="4 5">
    <name type="scientific">Paenibacillus mucilaginosus (strain KNP414)</name>
    <dbReference type="NCBI Taxonomy" id="1036673"/>
    <lineage>
        <taxon>Bacteria</taxon>
        <taxon>Bacillati</taxon>
        <taxon>Bacillota</taxon>
        <taxon>Bacilli</taxon>
        <taxon>Bacillales</taxon>
        <taxon>Paenibacillaceae</taxon>
        <taxon>Paenibacillus</taxon>
    </lineage>
</organism>
<dbReference type="GO" id="GO:0016747">
    <property type="term" value="F:acyltransferase activity, transferring groups other than amino-acyl groups"/>
    <property type="evidence" value="ECO:0007669"/>
    <property type="project" value="InterPro"/>
</dbReference>
<dbReference type="SUPFAM" id="SSF55729">
    <property type="entry name" value="Acyl-CoA N-acyltransferases (Nat)"/>
    <property type="match status" value="1"/>
</dbReference>
<dbReference type="InterPro" id="IPR000182">
    <property type="entry name" value="GNAT_dom"/>
</dbReference>
<dbReference type="PATRIC" id="fig|1036673.3.peg.5033"/>
<dbReference type="HOGENOM" id="CLU_077728_1_1_9"/>
<reference evidence="5" key="1">
    <citation type="submission" date="2011-06" db="EMBL/GenBank/DDBJ databases">
        <title>Complete genome sequence of Paenibacillus mucilaginosus KNP414.</title>
        <authorList>
            <person name="Wang J."/>
            <person name="Hu S."/>
            <person name="Hu X."/>
            <person name="Zhang B."/>
            <person name="Dong D."/>
            <person name="Zhang S."/>
            <person name="Zhao K."/>
            <person name="Wu D."/>
        </authorList>
    </citation>
    <scope>NUCLEOTIDE SEQUENCE [LARGE SCALE GENOMIC DNA]</scope>
    <source>
        <strain evidence="5">KNP414</strain>
    </source>
</reference>
<dbReference type="InterPro" id="IPR016181">
    <property type="entry name" value="Acyl_CoA_acyltransferase"/>
</dbReference>
<feature type="domain" description="N-acetyltransferase" evidence="3">
    <location>
        <begin position="8"/>
        <end position="170"/>
    </location>
</feature>
<evidence type="ECO:0000313" key="4">
    <source>
        <dbReference type="EMBL" id="AEI43951.1"/>
    </source>
</evidence>
<dbReference type="KEGG" id="pms:KNP414_05427"/>
<sequence>MSVPFTFETISSLDPGTREGLVDLLIAVVDGGASVGFLPPLQREEAGGYWDSALGPGVHLWVARAGGRIAGTVQLQLAGKANAVHRAEIAKLMVHPDYRRHGMARILMQEAERKAAELGRELLVLDTREGDPSNDLYRSLGWTEAGRIPQYAISADGRRDATVYYYKLLAGGGTGA</sequence>
<dbReference type="Proteomes" id="UP000006620">
    <property type="component" value="Chromosome"/>
</dbReference>
<name>F8FI48_PAEMK</name>
<evidence type="ECO:0000259" key="3">
    <source>
        <dbReference type="PROSITE" id="PS51186"/>
    </source>
</evidence>
<dbReference type="Gene3D" id="3.40.630.30">
    <property type="match status" value="1"/>
</dbReference>
<dbReference type="RefSeq" id="WP_013919104.1">
    <property type="nucleotide sequence ID" value="NC_015690.1"/>
</dbReference>
<evidence type="ECO:0000256" key="2">
    <source>
        <dbReference type="ARBA" id="ARBA00023315"/>
    </source>
</evidence>
<dbReference type="InterPro" id="IPR050832">
    <property type="entry name" value="Bact_Acetyltransf"/>
</dbReference>
<accession>F8FI48</accession>
<dbReference type="PANTHER" id="PTHR43877">
    <property type="entry name" value="AMINOALKYLPHOSPHONATE N-ACETYLTRANSFERASE-RELATED-RELATED"/>
    <property type="match status" value="1"/>
</dbReference>
<keyword evidence="2" id="KW-0012">Acyltransferase</keyword>